<organism evidence="1 2">
    <name type="scientific">Cyphomyrmex costatus</name>
    <dbReference type="NCBI Taxonomy" id="456900"/>
    <lineage>
        <taxon>Eukaryota</taxon>
        <taxon>Metazoa</taxon>
        <taxon>Ecdysozoa</taxon>
        <taxon>Arthropoda</taxon>
        <taxon>Hexapoda</taxon>
        <taxon>Insecta</taxon>
        <taxon>Pterygota</taxon>
        <taxon>Neoptera</taxon>
        <taxon>Endopterygota</taxon>
        <taxon>Hymenoptera</taxon>
        <taxon>Apocrita</taxon>
        <taxon>Aculeata</taxon>
        <taxon>Formicoidea</taxon>
        <taxon>Formicidae</taxon>
        <taxon>Myrmicinae</taxon>
        <taxon>Cyphomyrmex</taxon>
    </lineage>
</organism>
<reference evidence="1 2" key="1">
    <citation type="submission" date="2016-03" db="EMBL/GenBank/DDBJ databases">
        <title>Cyphomyrmex costatus WGS genome.</title>
        <authorList>
            <person name="Nygaard S."/>
            <person name="Hu H."/>
            <person name="Boomsma J."/>
            <person name="Zhang G."/>
        </authorList>
    </citation>
    <scope>NUCLEOTIDE SEQUENCE [LARGE SCALE GENOMIC DNA]</scope>
    <source>
        <strain evidence="1">MS0001</strain>
        <tissue evidence="1">Whole body</tissue>
    </source>
</reference>
<dbReference type="EMBL" id="KQ978081">
    <property type="protein sequence ID" value="KYM97082.1"/>
    <property type="molecule type" value="Genomic_DNA"/>
</dbReference>
<dbReference type="AlphaFoldDB" id="A0A195C8C1"/>
<gene>
    <name evidence="1" type="ORF">ALC62_12190</name>
</gene>
<accession>A0A195C8C1</accession>
<evidence type="ECO:0000313" key="2">
    <source>
        <dbReference type="Proteomes" id="UP000078542"/>
    </source>
</evidence>
<feature type="non-terminal residue" evidence="1">
    <location>
        <position position="1"/>
    </location>
</feature>
<sequence length="45" mass="5261">LVYFTPRGCRWIHKATMSTIRKGVFRSTHHKHSSLVNYANLLMCV</sequence>
<dbReference type="Proteomes" id="UP000078542">
    <property type="component" value="Unassembled WGS sequence"/>
</dbReference>
<evidence type="ECO:0000313" key="1">
    <source>
        <dbReference type="EMBL" id="KYM97082.1"/>
    </source>
</evidence>
<proteinExistence type="predicted"/>
<keyword evidence="2" id="KW-1185">Reference proteome</keyword>
<protein>
    <submittedName>
        <fullName evidence="1">Uncharacterized protein</fullName>
    </submittedName>
</protein>
<name>A0A195C8C1_9HYME</name>